<evidence type="ECO:0000256" key="2">
    <source>
        <dbReference type="SAM" id="MobiDB-lite"/>
    </source>
</evidence>
<feature type="compositionally biased region" description="Polar residues" evidence="2">
    <location>
        <begin position="143"/>
        <end position="199"/>
    </location>
</feature>
<feature type="coiled-coil region" evidence="1">
    <location>
        <begin position="1159"/>
        <end position="1220"/>
    </location>
</feature>
<gene>
    <name evidence="4" type="ORF">NLI96_g6427</name>
</gene>
<feature type="compositionally biased region" description="Polar residues" evidence="2">
    <location>
        <begin position="1"/>
        <end position="18"/>
    </location>
</feature>
<feature type="compositionally biased region" description="Basic and acidic residues" evidence="2">
    <location>
        <begin position="354"/>
        <end position="375"/>
    </location>
</feature>
<feature type="compositionally biased region" description="Pro residues" evidence="2">
    <location>
        <begin position="783"/>
        <end position="792"/>
    </location>
</feature>
<feature type="compositionally biased region" description="Low complexity" evidence="2">
    <location>
        <begin position="427"/>
        <end position="442"/>
    </location>
</feature>
<feature type="compositionally biased region" description="Polar residues" evidence="2">
    <location>
        <begin position="383"/>
        <end position="394"/>
    </location>
</feature>
<feature type="region of interest" description="Disordered" evidence="2">
    <location>
        <begin position="1"/>
        <end position="938"/>
    </location>
</feature>
<feature type="compositionally biased region" description="Basic and acidic residues" evidence="2">
    <location>
        <begin position="50"/>
        <end position="65"/>
    </location>
</feature>
<feature type="compositionally biased region" description="Basic and acidic residues" evidence="2">
    <location>
        <begin position="721"/>
        <end position="734"/>
    </location>
</feature>
<evidence type="ECO:0000256" key="3">
    <source>
        <dbReference type="SAM" id="Phobius"/>
    </source>
</evidence>
<feature type="transmembrane region" description="Helical" evidence="3">
    <location>
        <begin position="1248"/>
        <end position="1268"/>
    </location>
</feature>
<evidence type="ECO:0000256" key="1">
    <source>
        <dbReference type="SAM" id="Coils"/>
    </source>
</evidence>
<feature type="region of interest" description="Disordered" evidence="2">
    <location>
        <begin position="999"/>
        <end position="1152"/>
    </location>
</feature>
<dbReference type="Proteomes" id="UP001212997">
    <property type="component" value="Unassembled WGS sequence"/>
</dbReference>
<keyword evidence="1" id="KW-0175">Coiled coil</keyword>
<dbReference type="EMBL" id="JANAWD010000234">
    <property type="protein sequence ID" value="KAJ3483289.1"/>
    <property type="molecule type" value="Genomic_DNA"/>
</dbReference>
<keyword evidence="3" id="KW-0812">Transmembrane</keyword>
<feature type="compositionally biased region" description="Pro residues" evidence="2">
    <location>
        <begin position="821"/>
        <end position="834"/>
    </location>
</feature>
<feature type="compositionally biased region" description="Basic and acidic residues" evidence="2">
    <location>
        <begin position="536"/>
        <end position="561"/>
    </location>
</feature>
<evidence type="ECO:0000313" key="4">
    <source>
        <dbReference type="EMBL" id="KAJ3483289.1"/>
    </source>
</evidence>
<feature type="compositionally biased region" description="Basic and acidic residues" evidence="2">
    <location>
        <begin position="266"/>
        <end position="284"/>
    </location>
</feature>
<name>A0AAD5V1L3_9APHY</name>
<keyword evidence="3" id="KW-1133">Transmembrane helix</keyword>
<keyword evidence="3" id="KW-0472">Membrane</keyword>
<proteinExistence type="predicted"/>
<keyword evidence="5" id="KW-1185">Reference proteome</keyword>
<organism evidence="4 5">
    <name type="scientific">Meripilus lineatus</name>
    <dbReference type="NCBI Taxonomy" id="2056292"/>
    <lineage>
        <taxon>Eukaryota</taxon>
        <taxon>Fungi</taxon>
        <taxon>Dikarya</taxon>
        <taxon>Basidiomycota</taxon>
        <taxon>Agaricomycotina</taxon>
        <taxon>Agaricomycetes</taxon>
        <taxon>Polyporales</taxon>
        <taxon>Meripilaceae</taxon>
        <taxon>Meripilus</taxon>
    </lineage>
</organism>
<feature type="compositionally biased region" description="Basic residues" evidence="2">
    <location>
        <begin position="1124"/>
        <end position="1139"/>
    </location>
</feature>
<feature type="compositionally biased region" description="Low complexity" evidence="2">
    <location>
        <begin position="248"/>
        <end position="261"/>
    </location>
</feature>
<feature type="compositionally biased region" description="Polar residues" evidence="2">
    <location>
        <begin position="796"/>
        <end position="820"/>
    </location>
</feature>
<feature type="compositionally biased region" description="Low complexity" evidence="2">
    <location>
        <begin position="642"/>
        <end position="651"/>
    </location>
</feature>
<protein>
    <submittedName>
        <fullName evidence="4">Uncharacterized protein</fullName>
    </submittedName>
</protein>
<feature type="compositionally biased region" description="Low complexity" evidence="2">
    <location>
        <begin position="82"/>
        <end position="101"/>
    </location>
</feature>
<reference evidence="4" key="1">
    <citation type="submission" date="2022-07" db="EMBL/GenBank/DDBJ databases">
        <title>Genome Sequence of Physisporinus lineatus.</title>
        <authorList>
            <person name="Buettner E."/>
        </authorList>
    </citation>
    <scope>NUCLEOTIDE SEQUENCE</scope>
    <source>
        <strain evidence="4">VT162</strain>
    </source>
</reference>
<evidence type="ECO:0000313" key="5">
    <source>
        <dbReference type="Proteomes" id="UP001212997"/>
    </source>
</evidence>
<feature type="compositionally biased region" description="Basic and acidic residues" evidence="2">
    <location>
        <begin position="444"/>
        <end position="463"/>
    </location>
</feature>
<sequence length="1369" mass="150905">MSPSTARSEAPSFHQQSVRKLFSRALRDPGDTPQKPRHRRNSIDASEVEESPRKERVSRERAEYKGKRKSISDEEAERLTKSSSRNSDTSSRPSTSSAAATFEALRQRLGPLSKQPVYPPPKPMSEASDAVPEPSVESMDFNPPSNFGSSTNTAPIATSTPFRSVQMPSEIQLQSNLLSQDSEMQRVMNGTDSCESDSTPAAAKRMSFPQARAPNGRAITPARPLSWTSHSKSHSTHNLPQSRRTSDDFSSSSSRPSSVLSYVDADTERRNDGEKGKLYERERGWNNPKTKSPGRPVTPDPTRHHHSNSSPSQSIVIAGGRASPFPQLARKGSAASLRSDDGTSSRASSVSSRSEYRERLKEMEEEKNKEKERQWNRPHSRLRSLSNVSMNSPPERTRTMSHPTRPGTAQSFLTPDRNRRSSFIPMTSSSRPTSPTSSTSSRDLSFEHEGETEREVEHVRERNWNSPHPNWKVNHRRSISPLPTSPPKESSPGQKDVRKVNGSSTVSPNHHTSHTHSRSRMSADETLPAKSSPPRGKPDTKAGTPKEKSVDKSNGVRERRLSVPSQTPSRPKSPSPNPSPHSKLPRPTTDSHQPPTAAENAEASKIPGFATRAGWQFPRNRAPLPPLEREDTPRVASPPRPASRTSTQRSQIPVRSPKKDEFAPPVRDASPSPADDPASKKRGHRRSVTSLSHGHGALPPNARPNYVESDEEVPDLPDIVLVHDMEEDMIHDSDQDSPGAAATPLARSVELPDVTPQQPSPPHTPLPEISINGSDGDSMTKPDSPPPTPPSEPSSHMFSLSLQTPPRRPSLSTSRIEFQTPSPPRNFPALPGPPSSEDDTDHDIDDDRTPINRTSDNNFLGNLTAMKTPKPPGAWMATPQPIPKEPPPRPSSTPPERTPPPSDQTFLTPGPSSLSRASTMPTQTPAPPGGWINTPGGSLKRKNLLKVRFDVEPGDLSSDSMASLPMVGPADLKPLNGLDIKSMRSAADDSDVKLNGFAAPSAQVVQSPKEITPVEREPTPPLPQPTVSRPIRAPGAPSVRVVDAFGRETKLDEPPPVIPIAEEEPVSVDWKASRHQASDAQHAPTTSSSRNSKGKSTERNRSIVRFVDSMGREIIEGEEEAPTKKLKRKSSSSKKKRHAPPAEDLSEEFIPPTSHNEALARVRETIAHLAEDLDEVDRSYGDLALDENRLDALEDASKAARKARQRITESLRIVKSAEDELRNRFGFMRGSRLLTSNIAKHVSSGRIFNWWTVTLFLVIQVVIFLAMYRGSMVYARKLFISHYYDPFSPHIHTHLTHPDTFGHKIPTHYPSWSWTFGSVPDTVTRAGWSGVFSELWGNFTCLVSERSQSAWDAWVLPHTTVSRDRWPPT</sequence>
<feature type="compositionally biased region" description="Low complexity" evidence="2">
    <location>
        <begin position="344"/>
        <end position="353"/>
    </location>
</feature>
<feature type="compositionally biased region" description="Polar residues" evidence="2">
    <location>
        <begin position="903"/>
        <end position="923"/>
    </location>
</feature>
<feature type="compositionally biased region" description="Polar residues" evidence="2">
    <location>
        <begin position="851"/>
        <end position="861"/>
    </location>
</feature>
<feature type="compositionally biased region" description="Pro residues" evidence="2">
    <location>
        <begin position="880"/>
        <end position="902"/>
    </location>
</feature>
<accession>A0AAD5V1L3</accession>
<comment type="caution">
    <text evidence="4">The sequence shown here is derived from an EMBL/GenBank/DDBJ whole genome shotgun (WGS) entry which is preliminary data.</text>
</comment>